<feature type="modified residue" description="4-aspartylphosphate" evidence="3">
    <location>
        <position position="92"/>
    </location>
</feature>
<dbReference type="SMART" id="SM00448">
    <property type="entry name" value="REC"/>
    <property type="match status" value="1"/>
</dbReference>
<evidence type="ECO:0000256" key="2">
    <source>
        <dbReference type="ARBA" id="ARBA00023012"/>
    </source>
</evidence>
<dbReference type="Gene3D" id="3.40.50.2300">
    <property type="match status" value="1"/>
</dbReference>
<accession>A0A1J8NNP9</accession>
<dbReference type="OrthoDB" id="9793549at2"/>
<dbReference type="Pfam" id="PF00072">
    <property type="entry name" value="Response_reg"/>
    <property type="match status" value="1"/>
</dbReference>
<protein>
    <recommendedName>
        <fullName evidence="4">Response regulatory domain-containing protein</fullName>
    </recommendedName>
</protein>
<evidence type="ECO:0000256" key="3">
    <source>
        <dbReference type="PROSITE-ProRule" id="PRU00169"/>
    </source>
</evidence>
<dbReference type="PANTHER" id="PTHR45339:SF1">
    <property type="entry name" value="HYBRID SIGNAL TRANSDUCTION HISTIDINE KINASE J"/>
    <property type="match status" value="1"/>
</dbReference>
<reference evidence="5 6" key="1">
    <citation type="submission" date="2016-03" db="EMBL/GenBank/DDBJ databases">
        <title>Comparative genomics of Rickettsiella.</title>
        <authorList>
            <person name="Chandler C."/>
            <person name="Wang Y."/>
        </authorList>
    </citation>
    <scope>NUCLEOTIDE SEQUENCE [LARGE SCALE GENOMIC DNA]</scope>
    <source>
        <strain evidence="5 6">RCFS May 2013</strain>
    </source>
</reference>
<dbReference type="EMBL" id="LUKY01000030">
    <property type="protein sequence ID" value="OIZ95638.1"/>
    <property type="molecule type" value="Genomic_DNA"/>
</dbReference>
<dbReference type="CDD" id="cd17546">
    <property type="entry name" value="REC_hyHK_CKI1_RcsC-like"/>
    <property type="match status" value="1"/>
</dbReference>
<dbReference type="PROSITE" id="PS50110">
    <property type="entry name" value="RESPONSE_REGULATORY"/>
    <property type="match status" value="1"/>
</dbReference>
<dbReference type="GO" id="GO:0000160">
    <property type="term" value="P:phosphorelay signal transduction system"/>
    <property type="evidence" value="ECO:0007669"/>
    <property type="project" value="UniProtKB-KW"/>
</dbReference>
<dbReference type="SUPFAM" id="SSF52172">
    <property type="entry name" value="CheY-like"/>
    <property type="match status" value="1"/>
</dbReference>
<dbReference type="InterPro" id="IPR001789">
    <property type="entry name" value="Sig_transdc_resp-reg_receiver"/>
</dbReference>
<evidence type="ECO:0000259" key="4">
    <source>
        <dbReference type="PROSITE" id="PS50110"/>
    </source>
</evidence>
<dbReference type="Proteomes" id="UP000183924">
    <property type="component" value="Unassembled WGS sequence"/>
</dbReference>
<feature type="domain" description="Response regulatory" evidence="4">
    <location>
        <begin position="44"/>
        <end position="161"/>
    </location>
</feature>
<gene>
    <name evidence="5" type="ORF">A1D18_01765</name>
</gene>
<keyword evidence="6" id="KW-1185">Reference proteome</keyword>
<dbReference type="RefSeq" id="WP_071662109.1">
    <property type="nucleotide sequence ID" value="NZ_LUKY01000030.1"/>
</dbReference>
<keyword evidence="1 3" id="KW-0597">Phosphoprotein</keyword>
<organism evidence="5 6">
    <name type="scientific">Candidatus Rickettsiella isopodorum</name>
    <dbReference type="NCBI Taxonomy" id="1225476"/>
    <lineage>
        <taxon>Bacteria</taxon>
        <taxon>Pseudomonadati</taxon>
        <taxon>Pseudomonadota</taxon>
        <taxon>Gammaproteobacteria</taxon>
        <taxon>Legionellales</taxon>
        <taxon>Coxiellaceae</taxon>
        <taxon>Rickettsiella</taxon>
    </lineage>
</organism>
<dbReference type="STRING" id="1225476.A1D18_01765"/>
<evidence type="ECO:0000256" key="1">
    <source>
        <dbReference type="ARBA" id="ARBA00022553"/>
    </source>
</evidence>
<evidence type="ECO:0000313" key="5">
    <source>
        <dbReference type="EMBL" id="OIZ95638.1"/>
    </source>
</evidence>
<dbReference type="AlphaFoldDB" id="A0A1J8NNP9"/>
<comment type="caution">
    <text evidence="5">The sequence shown here is derived from an EMBL/GenBank/DDBJ whole genome shotgun (WGS) entry which is preliminary data.</text>
</comment>
<keyword evidence="2" id="KW-0902">Two-component regulatory system</keyword>
<proteinExistence type="predicted"/>
<dbReference type="PANTHER" id="PTHR45339">
    <property type="entry name" value="HYBRID SIGNAL TRANSDUCTION HISTIDINE KINASE J"/>
    <property type="match status" value="1"/>
</dbReference>
<sequence>MSILKLRTHLVEKIKDFGNSLHPGLKKSLVENLPMKNTGQSVARILSIDDNKICQKINVSHLQKFGCYVECVHSARRALEKLTLSYKVILLDVNLPDCSTKIFINLIRSDERNVNQRSPIVLTSSWLNDACKKNYLALGVNEVYLKPIQEKDFKKILQNYGVIT</sequence>
<name>A0A1J8NNP9_9COXI</name>
<dbReference type="InterPro" id="IPR011006">
    <property type="entry name" value="CheY-like_superfamily"/>
</dbReference>
<evidence type="ECO:0000313" key="6">
    <source>
        <dbReference type="Proteomes" id="UP000183924"/>
    </source>
</evidence>